<name>A0A6I2UE18_9FIRM</name>
<accession>A0A6I2UE18</accession>
<dbReference type="Proteomes" id="UP000433181">
    <property type="component" value="Unassembled WGS sequence"/>
</dbReference>
<dbReference type="Gene3D" id="3.30.1330.30">
    <property type="match status" value="1"/>
</dbReference>
<dbReference type="AlphaFoldDB" id="A0A6I2UE18"/>
<proteinExistence type="predicted"/>
<organism evidence="2 3">
    <name type="scientific">Anaerovibrio slackiae</name>
    <dbReference type="NCBI Taxonomy" id="2652309"/>
    <lineage>
        <taxon>Bacteria</taxon>
        <taxon>Bacillati</taxon>
        <taxon>Bacillota</taxon>
        <taxon>Negativicutes</taxon>
        <taxon>Selenomonadales</taxon>
        <taxon>Selenomonadaceae</taxon>
        <taxon>Anaerovibrio</taxon>
    </lineage>
</organism>
<comment type="caution">
    <text evidence="2">The sequence shown here is derived from an EMBL/GenBank/DDBJ whole genome shotgun (WGS) entry which is preliminary data.</text>
</comment>
<feature type="domain" description="Ribosomal protein eL8/eL30/eS12/Gadd45" evidence="1">
    <location>
        <begin position="5"/>
        <end position="92"/>
    </location>
</feature>
<dbReference type="InterPro" id="IPR004038">
    <property type="entry name" value="Ribosomal_eL8/eL30/eS12/Gad45"/>
</dbReference>
<evidence type="ECO:0000313" key="2">
    <source>
        <dbReference type="EMBL" id="MSU08085.1"/>
    </source>
</evidence>
<protein>
    <recommendedName>
        <fullName evidence="1">Ribosomal protein eL8/eL30/eS12/Gadd45 domain-containing protein</fullName>
    </recommendedName>
</protein>
<dbReference type="Pfam" id="PF01248">
    <property type="entry name" value="Ribosomal_L7Ae"/>
    <property type="match status" value="1"/>
</dbReference>
<reference evidence="2 3" key="1">
    <citation type="submission" date="2019-08" db="EMBL/GenBank/DDBJ databases">
        <title>In-depth cultivation of the pig gut microbiome towards novel bacterial diversity and tailored functional studies.</title>
        <authorList>
            <person name="Wylensek D."/>
            <person name="Hitch T.C.A."/>
            <person name="Clavel T."/>
        </authorList>
    </citation>
    <scope>NUCLEOTIDE SEQUENCE [LARGE SCALE GENOMIC DNA]</scope>
    <source>
        <strain evidence="2 3">WCA-693-APC-5D-A</strain>
    </source>
</reference>
<gene>
    <name evidence="2" type="ORF">FYJ84_03640</name>
</gene>
<evidence type="ECO:0000259" key="1">
    <source>
        <dbReference type="Pfam" id="PF01248"/>
    </source>
</evidence>
<dbReference type="SUPFAM" id="SSF55315">
    <property type="entry name" value="L30e-like"/>
    <property type="match status" value="1"/>
</dbReference>
<dbReference type="GeneID" id="96777998"/>
<sequence length="108" mass="11783">MNEQKIFNLLGMAQRAGRIASGDFAVTKAVEGKKARLLLVAKDASEETRKRYRQLAAKAKIELFYLGDRELLGHCIGKDFRAVAAVLDAGFANAIAKHCRSDSDTGVD</sequence>
<dbReference type="RefSeq" id="WP_154406246.1">
    <property type="nucleotide sequence ID" value="NZ_JAQXJM010000138.1"/>
</dbReference>
<keyword evidence="3" id="KW-1185">Reference proteome</keyword>
<evidence type="ECO:0000313" key="3">
    <source>
        <dbReference type="Proteomes" id="UP000433181"/>
    </source>
</evidence>
<dbReference type="InterPro" id="IPR029064">
    <property type="entry name" value="Ribosomal_eL30-like_sf"/>
</dbReference>
<dbReference type="EMBL" id="VUNR01000005">
    <property type="protein sequence ID" value="MSU08085.1"/>
    <property type="molecule type" value="Genomic_DNA"/>
</dbReference>